<reference evidence="2 3" key="1">
    <citation type="submission" date="2016-07" db="EMBL/GenBank/DDBJ databases">
        <title>Draft genome of Scalindua rubra, obtained from a brine-seawater interface in the Red Sea, sheds light on salt adaptation in anammox bacteria.</title>
        <authorList>
            <person name="Speth D.R."/>
            <person name="Lagkouvardos I."/>
            <person name="Wang Y."/>
            <person name="Qian P.-Y."/>
            <person name="Dutilh B.E."/>
            <person name="Jetten M.S."/>
        </authorList>
    </citation>
    <scope>NUCLEOTIDE SEQUENCE [LARGE SCALE GENOMIC DNA]</scope>
    <source>
        <strain evidence="2">BSI-1</strain>
    </source>
</reference>
<evidence type="ECO:0000259" key="1">
    <source>
        <dbReference type="Pfam" id="PF18480"/>
    </source>
</evidence>
<dbReference type="InterPro" id="IPR041049">
    <property type="entry name" value="DUF5615"/>
</dbReference>
<accession>A0A1E3XA27</accession>
<dbReference type="AlphaFoldDB" id="A0A1E3XA27"/>
<dbReference type="Proteomes" id="UP000094056">
    <property type="component" value="Unassembled WGS sequence"/>
</dbReference>
<evidence type="ECO:0000313" key="3">
    <source>
        <dbReference type="Proteomes" id="UP000094056"/>
    </source>
</evidence>
<dbReference type="Pfam" id="PF18480">
    <property type="entry name" value="DUF5615"/>
    <property type="match status" value="1"/>
</dbReference>
<organism evidence="2 3">
    <name type="scientific">Candidatus Scalindua rubra</name>
    <dbReference type="NCBI Taxonomy" id="1872076"/>
    <lineage>
        <taxon>Bacteria</taxon>
        <taxon>Pseudomonadati</taxon>
        <taxon>Planctomycetota</taxon>
        <taxon>Candidatus Brocadiia</taxon>
        <taxon>Candidatus Brocadiales</taxon>
        <taxon>Candidatus Scalinduaceae</taxon>
        <taxon>Candidatus Scalindua</taxon>
    </lineage>
</organism>
<evidence type="ECO:0000313" key="2">
    <source>
        <dbReference type="EMBL" id="ODS32429.1"/>
    </source>
</evidence>
<dbReference type="EMBL" id="MAYW01000063">
    <property type="protein sequence ID" value="ODS32429.1"/>
    <property type="molecule type" value="Genomic_DNA"/>
</dbReference>
<protein>
    <recommendedName>
        <fullName evidence="1">DUF5615 domain-containing protein</fullName>
    </recommendedName>
</protein>
<name>A0A1E3XA27_9BACT</name>
<comment type="caution">
    <text evidence="2">The sequence shown here is derived from an EMBL/GenBank/DDBJ whole genome shotgun (WGS) entry which is preliminary data.</text>
</comment>
<feature type="domain" description="DUF5615" evidence="1">
    <location>
        <begin position="4"/>
        <end position="112"/>
    </location>
</feature>
<gene>
    <name evidence="2" type="ORF">SCARUB_02456</name>
</gene>
<proteinExistence type="predicted"/>
<sequence length="118" mass="13975">MNIKFLLDENMPYALIGFLEKRGFSVEHLKKIGMGGIKNGEVYKFAEKKKMWIITRDADFQSYYRFISHDIRGIILVKLTITKTSNLLKTMETVLERYKDKLSKKHLIIVEDEIIRIY</sequence>